<reference evidence="4 5" key="1">
    <citation type="journal article" date="2021" name="Nat. Plants">
        <title>The Taxus genome provides insights into paclitaxel biosynthesis.</title>
        <authorList>
            <person name="Xiong X."/>
            <person name="Gou J."/>
            <person name="Liao Q."/>
            <person name="Li Y."/>
            <person name="Zhou Q."/>
            <person name="Bi G."/>
            <person name="Li C."/>
            <person name="Du R."/>
            <person name="Wang X."/>
            <person name="Sun T."/>
            <person name="Guo L."/>
            <person name="Liang H."/>
            <person name="Lu P."/>
            <person name="Wu Y."/>
            <person name="Zhang Z."/>
            <person name="Ro D.K."/>
            <person name="Shang Y."/>
            <person name="Huang S."/>
            <person name="Yan J."/>
        </authorList>
    </citation>
    <scope>NUCLEOTIDE SEQUENCE [LARGE SCALE GENOMIC DNA]</scope>
    <source>
        <strain evidence="4">Ta-2019</strain>
    </source>
</reference>
<dbReference type="Proteomes" id="UP000824469">
    <property type="component" value="Unassembled WGS sequence"/>
</dbReference>
<sequence>MGKSSCCPASDIEWGISAESSDDEFDAEYLDEELQSVYFLDVIPKLQFRKDVSVVLWDGKLGMAEVIVRKGRMWTTMGIVREDKIFCHIEEIIFMVERGALLLLDGNLSLSMEDVYSLLMDGKYGCTWEDYQAYCHLKGLGYIVGRHDTPWTLKVNKSKTTSGSLGFSEGLVHEIGVGMINRDISKEDHQCLKSKCPMTTSENRRMLVNNGEYCSDVCETLSLTPTGCKVKAASLADCLDILSIGKHSSDSGDCGKGLKLVFDVYNPNTKFKKSAPGLPDFILCITRDCPPNKSEVQALQFLSRDIPLKFASNECGRINFFSFDSVMLP</sequence>
<keyword evidence="5" id="KW-1185">Reference proteome</keyword>
<protein>
    <recommendedName>
        <fullName evidence="3">tRNA-splicing endonuclease subunit Sen54 N-terminal domain-containing protein</fullName>
    </recommendedName>
</protein>
<dbReference type="PANTHER" id="PTHR21027">
    <property type="entry name" value="TRNA-SPLICING ENDONUCLEASE SUBUNIT SEN54"/>
    <property type="match status" value="1"/>
</dbReference>
<dbReference type="GO" id="GO:0000214">
    <property type="term" value="C:tRNA-intron endonuclease complex"/>
    <property type="evidence" value="ECO:0007669"/>
    <property type="project" value="TreeGrafter"/>
</dbReference>
<dbReference type="PANTHER" id="PTHR21027:SF1">
    <property type="entry name" value="TRNA-SPLICING ENDONUCLEASE SUBUNIT SEN54"/>
    <property type="match status" value="1"/>
</dbReference>
<evidence type="ECO:0000256" key="1">
    <source>
        <dbReference type="ARBA" id="ARBA00005736"/>
    </source>
</evidence>
<organism evidence="4 5">
    <name type="scientific">Taxus chinensis</name>
    <name type="common">Chinese yew</name>
    <name type="synonym">Taxus wallichiana var. chinensis</name>
    <dbReference type="NCBI Taxonomy" id="29808"/>
    <lineage>
        <taxon>Eukaryota</taxon>
        <taxon>Viridiplantae</taxon>
        <taxon>Streptophyta</taxon>
        <taxon>Embryophyta</taxon>
        <taxon>Tracheophyta</taxon>
        <taxon>Spermatophyta</taxon>
        <taxon>Pinopsida</taxon>
        <taxon>Pinidae</taxon>
        <taxon>Conifers II</taxon>
        <taxon>Cupressales</taxon>
        <taxon>Taxaceae</taxon>
        <taxon>Taxus</taxon>
    </lineage>
</organism>
<accession>A0AA38FWB3</accession>
<evidence type="ECO:0000313" key="5">
    <source>
        <dbReference type="Proteomes" id="UP000824469"/>
    </source>
</evidence>
<dbReference type="InterPro" id="IPR024337">
    <property type="entry name" value="tRNA_splic_suSen54"/>
</dbReference>
<evidence type="ECO:0000259" key="3">
    <source>
        <dbReference type="Pfam" id="PF12928"/>
    </source>
</evidence>
<dbReference type="InterPro" id="IPR024336">
    <property type="entry name" value="tRNA_splic_suSen54_N"/>
</dbReference>
<gene>
    <name evidence="4" type="ORF">KI387_026310</name>
</gene>
<dbReference type="OMA" id="GCCWESF"/>
<comment type="similarity">
    <text evidence="1">Belongs to the SEN54 family.</text>
</comment>
<dbReference type="Pfam" id="PF12928">
    <property type="entry name" value="tRNA_int_end_N2"/>
    <property type="match status" value="1"/>
</dbReference>
<keyword evidence="2" id="KW-0819">tRNA processing</keyword>
<dbReference type="AlphaFoldDB" id="A0AA38FWB3"/>
<evidence type="ECO:0000313" key="4">
    <source>
        <dbReference type="EMBL" id="KAH9311275.1"/>
    </source>
</evidence>
<feature type="non-terminal residue" evidence="4">
    <location>
        <position position="329"/>
    </location>
</feature>
<dbReference type="GO" id="GO:0000379">
    <property type="term" value="P:tRNA-type intron splice site recognition and cleavage"/>
    <property type="evidence" value="ECO:0007669"/>
    <property type="project" value="TreeGrafter"/>
</dbReference>
<comment type="caution">
    <text evidence="4">The sequence shown here is derived from an EMBL/GenBank/DDBJ whole genome shotgun (WGS) entry which is preliminary data.</text>
</comment>
<dbReference type="EMBL" id="JAHRHJ020000006">
    <property type="protein sequence ID" value="KAH9311275.1"/>
    <property type="molecule type" value="Genomic_DNA"/>
</dbReference>
<name>A0AA38FWB3_TAXCH</name>
<feature type="domain" description="tRNA-splicing endonuclease subunit Sen54 N-terminal" evidence="3">
    <location>
        <begin position="45"/>
        <end position="103"/>
    </location>
</feature>
<evidence type="ECO:0000256" key="2">
    <source>
        <dbReference type="ARBA" id="ARBA00022694"/>
    </source>
</evidence>
<proteinExistence type="inferred from homology"/>